<dbReference type="eggNOG" id="COG3182">
    <property type="taxonomic scope" value="Bacteria"/>
</dbReference>
<keyword evidence="1" id="KW-0472">Membrane</keyword>
<dbReference type="PANTHER" id="PTHR34219:SF4">
    <property type="entry name" value="PEPSY DOMAIN-CONTAINING PROTEIN"/>
    <property type="match status" value="1"/>
</dbReference>
<dbReference type="AlphaFoldDB" id="W7DXX5"/>
<feature type="transmembrane region" description="Helical" evidence="1">
    <location>
        <begin position="141"/>
        <end position="160"/>
    </location>
</feature>
<feature type="transmembrane region" description="Helical" evidence="1">
    <location>
        <begin position="367"/>
        <end position="389"/>
    </location>
</feature>
<dbReference type="EMBL" id="ATSX01000001">
    <property type="protein sequence ID" value="EUK19073.1"/>
    <property type="molecule type" value="Genomic_DNA"/>
</dbReference>
<feature type="transmembrane region" description="Helical" evidence="1">
    <location>
        <begin position="436"/>
        <end position="454"/>
    </location>
</feature>
<feature type="transmembrane region" description="Helical" evidence="1">
    <location>
        <begin position="181"/>
        <end position="209"/>
    </location>
</feature>
<protein>
    <submittedName>
        <fullName evidence="2">PepSY-associated TM helix domain-containing protein</fullName>
    </submittedName>
</protein>
<evidence type="ECO:0000313" key="3">
    <source>
        <dbReference type="Proteomes" id="UP000019250"/>
    </source>
</evidence>
<feature type="transmembrane region" description="Helical" evidence="1">
    <location>
        <begin position="12"/>
        <end position="36"/>
    </location>
</feature>
<sequence>MIKKILFILTFIHRWGGLIGGWFCFFLVITGTISIFDQEISQWMQPELANYKPTQIVSETGLQSAYNVWQENARKNQFSFVILPSERYPFLQVLNSHGKLLSWQNIEPTTGEVIKSPSTVGGYFFDSLHNNLLMGRPAGDIAIITLSILFFLFILSGFIIHLQHLWKEFFKIRPKASALRFVLDIHLGIGVFFLPFLLMMVISGFLFYAPNYISFFNPSTNHYHSETLKDVSATHDLPAQNLYSLVQKAQTSFHSMPGFILITSKQIRVVQSDVDQLAIMRNYIEFDRATDQVSRNINQSSDGRYFLNLMFGLHLARTGGDVLRCIYFIAGVGSAALIATGLLFFSNKRRHYNTKHVSAKLLMFYKLTDGLHVGVIMGALMALLSVFWVNMLVPKHIIDKPFWEVTIFLCVFILSFIQGLFYSFYLTVMKAWQYQIGLFACLCILLPVAKAILFPQILTSIFNQNGVYTVMSITFISIGLIFGILYFYLQRKNVFKRVA</sequence>
<dbReference type="Proteomes" id="UP000019250">
    <property type="component" value="Unassembled WGS sequence"/>
</dbReference>
<dbReference type="Pfam" id="PF03929">
    <property type="entry name" value="PepSY_TM"/>
    <property type="match status" value="1"/>
</dbReference>
<dbReference type="PANTHER" id="PTHR34219">
    <property type="entry name" value="IRON-REGULATED INNER MEMBRANE PROTEIN-RELATED"/>
    <property type="match status" value="1"/>
</dbReference>
<dbReference type="OrthoDB" id="9776609at2"/>
<evidence type="ECO:0000313" key="2">
    <source>
        <dbReference type="EMBL" id="EUK19073.1"/>
    </source>
</evidence>
<comment type="caution">
    <text evidence="2">The sequence shown here is derived from an EMBL/GenBank/DDBJ whole genome shotgun (WGS) entry which is preliminary data.</text>
</comment>
<dbReference type="RefSeq" id="WP_034337702.1">
    <property type="nucleotide sequence ID" value="NZ_ATSX01000001.1"/>
</dbReference>
<dbReference type="InterPro" id="IPR005625">
    <property type="entry name" value="PepSY-ass_TM"/>
</dbReference>
<proteinExistence type="predicted"/>
<keyword evidence="1" id="KW-0812">Transmembrane</keyword>
<dbReference type="STRING" id="1208583.COMX_04965"/>
<feature type="transmembrane region" description="Helical" evidence="1">
    <location>
        <begin position="326"/>
        <end position="346"/>
    </location>
</feature>
<evidence type="ECO:0000256" key="1">
    <source>
        <dbReference type="SAM" id="Phobius"/>
    </source>
</evidence>
<feature type="transmembrane region" description="Helical" evidence="1">
    <location>
        <begin position="466"/>
        <end position="489"/>
    </location>
</feature>
<keyword evidence="3" id="KW-1185">Reference proteome</keyword>
<keyword evidence="1" id="KW-1133">Transmembrane helix</keyword>
<accession>W7DXX5</accession>
<organism evidence="2 3">
    <name type="scientific">Commensalibacter papalotli</name>
    <name type="common">ex Servin-Garciduenas et al. 2014</name>
    <dbReference type="NCBI Taxonomy" id="1208583"/>
    <lineage>
        <taxon>Bacteria</taxon>
        <taxon>Pseudomonadati</taxon>
        <taxon>Pseudomonadota</taxon>
        <taxon>Alphaproteobacteria</taxon>
        <taxon>Acetobacterales</taxon>
        <taxon>Acetobacteraceae</taxon>
    </lineage>
</organism>
<feature type="transmembrane region" description="Helical" evidence="1">
    <location>
        <begin position="401"/>
        <end position="424"/>
    </location>
</feature>
<reference evidence="2 3" key="1">
    <citation type="journal article" date="2014" name="Genome Announc.">
        <title>Draft Genome Sequence of Commensalibacter papalotli MX01, a Symbiont Identified from the Guts of Overwintering Monarch Butterflies.</title>
        <authorList>
            <person name="Servin-Garciduenas L.E."/>
            <person name="Sanchez-Quinto A."/>
            <person name="Martinez-Romero E."/>
        </authorList>
    </citation>
    <scope>NUCLEOTIDE SEQUENCE [LARGE SCALE GENOMIC DNA]</scope>
    <source>
        <strain evidence="3">MX-MONARCH01</strain>
    </source>
</reference>
<name>W7DXX5_9PROT</name>
<gene>
    <name evidence="2" type="ORF">COMX_04965</name>
</gene>